<name>A0ABR3JV56_9AGAR</name>
<evidence type="ECO:0000256" key="1">
    <source>
        <dbReference type="SAM" id="Phobius"/>
    </source>
</evidence>
<keyword evidence="1" id="KW-0812">Transmembrane</keyword>
<proteinExistence type="predicted"/>
<sequence>MQVLIMKAPLQDSSFTLDVTGIAGFFGGDEAISAMASVHMYRGRQWLGWYNSPGSYTVAKKYGRLAKSRFWDGLFPGGNDDPANLLDLDGKRGPRYWGLLSGTILSKTSHVGYVFAQYCRDYAPPPAQLYRKDPSRSANPMRVITAELPGIHDPTNLPVKLDTRFFEADPRLPTSISVYFIALIPIVFSIGASIVCALFEDWYAFSMIMLGVICNGICCYIIGSGSFVYQRPRPSPHSPPADGIVFDDDQIILLKGSEDAVNSILKAKFRLKYSSQDHNDIGVASIALTIQFLLQLFLIPQGGLLGQLLFLATLIVSWLYNAYLSSMDRLRMQQQMMLRTFEPSHIPLRTFDLKNRTAGTVFIMLTALPPHILLKPRQHEHDLPMTILDDLLPNNTLVWSKWKSFVRRQLEALRANPHDLQQWQRGYPLGVEAAQLRRLFVAELADYELVDSRPDERALLETLLKDAREGYERFLEFYDIPVLGHSPSKT</sequence>
<feature type="transmembrane region" description="Helical" evidence="1">
    <location>
        <begin position="304"/>
        <end position="324"/>
    </location>
</feature>
<feature type="transmembrane region" description="Helical" evidence="1">
    <location>
        <begin position="281"/>
        <end position="298"/>
    </location>
</feature>
<organism evidence="2 3">
    <name type="scientific">Hohenbuehelia grisea</name>
    <dbReference type="NCBI Taxonomy" id="104357"/>
    <lineage>
        <taxon>Eukaryota</taxon>
        <taxon>Fungi</taxon>
        <taxon>Dikarya</taxon>
        <taxon>Basidiomycota</taxon>
        <taxon>Agaricomycotina</taxon>
        <taxon>Agaricomycetes</taxon>
        <taxon>Agaricomycetidae</taxon>
        <taxon>Agaricales</taxon>
        <taxon>Pleurotineae</taxon>
        <taxon>Pleurotaceae</taxon>
        <taxon>Hohenbuehelia</taxon>
    </lineage>
</organism>
<dbReference type="EMBL" id="JASNQZ010000003">
    <property type="protein sequence ID" value="KAL0959008.1"/>
    <property type="molecule type" value="Genomic_DNA"/>
</dbReference>
<keyword evidence="1" id="KW-1133">Transmembrane helix</keyword>
<accession>A0ABR3JV56</accession>
<keyword evidence="1" id="KW-0472">Membrane</keyword>
<reference evidence="3" key="1">
    <citation type="submission" date="2024-06" db="EMBL/GenBank/DDBJ databases">
        <title>Multi-omics analyses provide insights into the biosynthesis of the anticancer antibiotic pleurotin in Hohenbuehelia grisea.</title>
        <authorList>
            <person name="Weaver J.A."/>
            <person name="Alberti F."/>
        </authorList>
    </citation>
    <scope>NUCLEOTIDE SEQUENCE [LARGE SCALE GENOMIC DNA]</scope>
    <source>
        <strain evidence="3">T-177</strain>
    </source>
</reference>
<feature type="transmembrane region" description="Helical" evidence="1">
    <location>
        <begin position="178"/>
        <end position="199"/>
    </location>
</feature>
<protein>
    <submittedName>
        <fullName evidence="2">Uncharacterized protein</fullName>
    </submittedName>
</protein>
<dbReference type="Proteomes" id="UP001556367">
    <property type="component" value="Unassembled WGS sequence"/>
</dbReference>
<comment type="caution">
    <text evidence="2">The sequence shown here is derived from an EMBL/GenBank/DDBJ whole genome shotgun (WGS) entry which is preliminary data.</text>
</comment>
<feature type="transmembrane region" description="Helical" evidence="1">
    <location>
        <begin position="205"/>
        <end position="229"/>
    </location>
</feature>
<evidence type="ECO:0000313" key="3">
    <source>
        <dbReference type="Proteomes" id="UP001556367"/>
    </source>
</evidence>
<gene>
    <name evidence="2" type="ORF">HGRIS_014320</name>
</gene>
<evidence type="ECO:0000313" key="2">
    <source>
        <dbReference type="EMBL" id="KAL0959008.1"/>
    </source>
</evidence>
<keyword evidence="3" id="KW-1185">Reference proteome</keyword>